<dbReference type="Proteomes" id="UP000545490">
    <property type="component" value="Unassembled WGS sequence"/>
</dbReference>
<dbReference type="PANTHER" id="PTHR46124:SF2">
    <property type="entry name" value="D-AMINOACYL-TRNA DEACYLASE"/>
    <property type="match status" value="1"/>
</dbReference>
<dbReference type="Pfam" id="PF01026">
    <property type="entry name" value="TatD_DNase"/>
    <property type="match status" value="1"/>
</dbReference>
<evidence type="ECO:0000313" key="1">
    <source>
        <dbReference type="EMBL" id="MBB3918661.1"/>
    </source>
</evidence>
<dbReference type="SUPFAM" id="SSF51556">
    <property type="entry name" value="Metallo-dependent hydrolases"/>
    <property type="match status" value="1"/>
</dbReference>
<dbReference type="PANTHER" id="PTHR46124">
    <property type="entry name" value="D-AMINOACYL-TRNA DEACYLASE"/>
    <property type="match status" value="1"/>
</dbReference>
<proteinExistence type="predicted"/>
<name>A0A7W6BJQ6_9HYPH</name>
<gene>
    <name evidence="1" type="ORF">GGQ65_006001</name>
</gene>
<dbReference type="InterPro" id="IPR001130">
    <property type="entry name" value="TatD-like"/>
</dbReference>
<accession>A0A7W6BJQ6</accession>
<evidence type="ECO:0000313" key="2">
    <source>
        <dbReference type="Proteomes" id="UP000545490"/>
    </source>
</evidence>
<dbReference type="AlphaFoldDB" id="A0A7W6BJQ6"/>
<dbReference type="InterPro" id="IPR032466">
    <property type="entry name" value="Metal_Hydrolase"/>
</dbReference>
<sequence length="163" mass="17683">MGIDASPQYAKSLPEQKQVFERVLKACSSEGGKVLSIHAVRSVSLVLDMLEANLDLSANTPVFHWFSGSPSEARRAAKLGCMFSINDRMLTGSKTEALLKAIPEEAMLTETDGPFTQTGGKANRPKDVGICVKHLATQIGRDPTAVQSLVFANLKRLLSQIQR</sequence>
<dbReference type="Gene3D" id="3.20.20.140">
    <property type="entry name" value="Metal-dependent hydrolases"/>
    <property type="match status" value="1"/>
</dbReference>
<protein>
    <submittedName>
        <fullName evidence="1">Tat protein secretion system quality control protein TatD with DNase activity</fullName>
    </submittedName>
</protein>
<reference evidence="1 2" key="1">
    <citation type="submission" date="2020-08" db="EMBL/GenBank/DDBJ databases">
        <title>Genomic Encyclopedia of Type Strains, Phase IV (KMG-IV): sequencing the most valuable type-strain genomes for metagenomic binning, comparative biology and taxonomic classification.</title>
        <authorList>
            <person name="Goeker M."/>
        </authorList>
    </citation>
    <scope>NUCLEOTIDE SEQUENCE [LARGE SCALE GENOMIC DNA]</scope>
    <source>
        <strain evidence="1 2">DSM 19331</strain>
    </source>
</reference>
<comment type="caution">
    <text evidence="1">The sequence shown here is derived from an EMBL/GenBank/DDBJ whole genome shotgun (WGS) entry which is preliminary data.</text>
</comment>
<organism evidence="1 2">
    <name type="scientific">Rhizobium fabae</name>
    <dbReference type="NCBI Taxonomy" id="573179"/>
    <lineage>
        <taxon>Bacteria</taxon>
        <taxon>Pseudomonadati</taxon>
        <taxon>Pseudomonadota</taxon>
        <taxon>Alphaproteobacteria</taxon>
        <taxon>Hyphomicrobiales</taxon>
        <taxon>Rhizobiaceae</taxon>
        <taxon>Rhizobium/Agrobacterium group</taxon>
        <taxon>Rhizobium</taxon>
    </lineage>
</organism>
<dbReference type="GO" id="GO:0016788">
    <property type="term" value="F:hydrolase activity, acting on ester bonds"/>
    <property type="evidence" value="ECO:0007669"/>
    <property type="project" value="InterPro"/>
</dbReference>
<dbReference type="EMBL" id="JACIDG010000020">
    <property type="protein sequence ID" value="MBB3918661.1"/>
    <property type="molecule type" value="Genomic_DNA"/>
</dbReference>